<feature type="compositionally biased region" description="Basic and acidic residues" evidence="1">
    <location>
        <begin position="493"/>
        <end position="509"/>
    </location>
</feature>
<feature type="region of interest" description="Disordered" evidence="1">
    <location>
        <begin position="116"/>
        <end position="195"/>
    </location>
</feature>
<feature type="compositionally biased region" description="Basic and acidic residues" evidence="1">
    <location>
        <begin position="899"/>
        <end position="917"/>
    </location>
</feature>
<reference evidence="2" key="1">
    <citation type="submission" date="2024-01" db="EMBL/GenBank/DDBJ databases">
        <authorList>
            <person name="Webb A."/>
        </authorList>
    </citation>
    <scope>NUCLEOTIDE SEQUENCE</scope>
    <source>
        <strain evidence="2">Pm1</strain>
    </source>
</reference>
<feature type="region of interest" description="Disordered" evidence="1">
    <location>
        <begin position="424"/>
        <end position="454"/>
    </location>
</feature>
<evidence type="ECO:0000256" key="1">
    <source>
        <dbReference type="SAM" id="MobiDB-lite"/>
    </source>
</evidence>
<dbReference type="AlphaFoldDB" id="A0AAV1T583"/>
<feature type="region of interest" description="Disordered" evidence="1">
    <location>
        <begin position="747"/>
        <end position="777"/>
    </location>
</feature>
<feature type="compositionally biased region" description="Polar residues" evidence="1">
    <location>
        <begin position="933"/>
        <end position="946"/>
    </location>
</feature>
<dbReference type="Proteomes" id="UP001162060">
    <property type="component" value="Unassembled WGS sequence"/>
</dbReference>
<feature type="compositionally biased region" description="Basic and acidic residues" evidence="1">
    <location>
        <begin position="424"/>
        <end position="435"/>
    </location>
</feature>
<feature type="compositionally biased region" description="Polar residues" evidence="1">
    <location>
        <begin position="475"/>
        <end position="492"/>
    </location>
</feature>
<feature type="compositionally biased region" description="Polar residues" evidence="1">
    <location>
        <begin position="133"/>
        <end position="143"/>
    </location>
</feature>
<gene>
    <name evidence="2" type="ORF">PM001_LOCUS2348</name>
</gene>
<feature type="compositionally biased region" description="Polar residues" evidence="1">
    <location>
        <begin position="747"/>
        <end position="772"/>
    </location>
</feature>
<comment type="caution">
    <text evidence="2">The sequence shown here is derived from an EMBL/GenBank/DDBJ whole genome shotgun (WGS) entry which is preliminary data.</text>
</comment>
<name>A0AAV1T583_9STRA</name>
<dbReference type="EMBL" id="CAKLBY020000024">
    <property type="protein sequence ID" value="CAK7901810.1"/>
    <property type="molecule type" value="Genomic_DNA"/>
</dbReference>
<evidence type="ECO:0000313" key="2">
    <source>
        <dbReference type="EMBL" id="CAK7901810.1"/>
    </source>
</evidence>
<accession>A0AAV1T583</accession>
<organism evidence="2 3">
    <name type="scientific">Peronospora matthiolae</name>
    <dbReference type="NCBI Taxonomy" id="2874970"/>
    <lineage>
        <taxon>Eukaryota</taxon>
        <taxon>Sar</taxon>
        <taxon>Stramenopiles</taxon>
        <taxon>Oomycota</taxon>
        <taxon>Peronosporomycetes</taxon>
        <taxon>Peronosporales</taxon>
        <taxon>Peronosporaceae</taxon>
        <taxon>Peronospora</taxon>
    </lineage>
</organism>
<feature type="region of interest" description="Disordered" evidence="1">
    <location>
        <begin position="898"/>
        <end position="946"/>
    </location>
</feature>
<feature type="compositionally biased region" description="Basic and acidic residues" evidence="1">
    <location>
        <begin position="183"/>
        <end position="195"/>
    </location>
</feature>
<evidence type="ECO:0000313" key="3">
    <source>
        <dbReference type="Proteomes" id="UP001162060"/>
    </source>
</evidence>
<feature type="region of interest" description="Disordered" evidence="1">
    <location>
        <begin position="474"/>
        <end position="524"/>
    </location>
</feature>
<protein>
    <submittedName>
        <fullName evidence="2">Uncharacterized protein</fullName>
    </submittedName>
</protein>
<proteinExistence type="predicted"/>
<feature type="compositionally biased region" description="Polar residues" evidence="1">
    <location>
        <begin position="442"/>
        <end position="453"/>
    </location>
</feature>
<sequence length="946" mass="105638">MANGNRRQQTHALGPIPLSAGEIELYARQDEMTRRRRRLLAMREEERRLAQQVTQRYRNNLKKLQHWKSLELQKEVESEPQKIEHGNQVEKCCGRRKEWTIYDAQRVLKDDLAVQSARRRRMKQNDAKGKTVSRLQTRQASSRDQAKQELAQVRAGSDADDTRSVTLADSKNKRSNGDMIVDGESRGSGKLEAPEHSISIDMNGEIKSGVLATNGGHDERSSPACERDLITTTLGGLRCEETGKRVTSMDRRDIGALEDFIVPLEPLDGYRNSELKNKADILKTKVSRGCSEHGCNGLIKTQQLQRYELVRDHQNLAPRTKQRRCCSMSKEYGRLEGKESENRLGRLVETECLEKEAAECYGITSFVAPSRDHKKMLPLNTGQSGKHKNVRDRPFLEMPDAQWNELVTRSDRHSSGIETYRNNIDKARQRPEHLPTSRLAATHSTSHDPSVSLQHLARGEGDEKALRCRTEHSRACSSMHSAENKSTASTNDSYKEADRASAAEHDKKCRSAISKSRNSHGKKVCDKGADFDEKSFDAEGQLSLSALSGSVSQKSLSRLDEMVNDRARYSNHLAMDVEWKLLSSVSSGTVSQISLSRLSEVANGRARTLGHRFADPNMTIFSESEDLSTNEGNSETESCYPPLDSDSGHSFVALYPSHPHHRDMYREARRHSTSAASVTQYSLPLSDAQSSFDESLDQVHPGHPTDDSFVNELVPFLPTFVSPSVSHSSDEGNEVSEELSDQLIEAQNSGRSTAEQLASSGRKSRQRPSYQDHQAAATEYSRCQAFASGIRKTTGEHASTRVDERDFVLSSGWNSSTSSVCGQDAESLNASAGPPCVRRHTETGPIERSETVEADIRPLPVNRQSRRYERDVMSDVSVESNVSSLAVQLEAAAVTTRWNTRDDGQGDIDREYTEQDGHQYQQVEDSLFDQMVDAQSVTSDQSYASS</sequence>